<name>A0A0A9ZHJ7_LYGHE</name>
<dbReference type="EMBL" id="GBHO01011282">
    <property type="protein sequence ID" value="JAG32322.1"/>
    <property type="molecule type" value="Transcribed_RNA"/>
</dbReference>
<dbReference type="EMBL" id="GBHO01001825">
    <property type="protein sequence ID" value="JAG41779.1"/>
    <property type="molecule type" value="Transcribed_RNA"/>
</dbReference>
<evidence type="ECO:0000313" key="12">
    <source>
        <dbReference type="EMBL" id="JAG41771.1"/>
    </source>
</evidence>
<evidence type="ECO:0000313" key="2">
    <source>
        <dbReference type="EMBL" id="JAG07333.1"/>
    </source>
</evidence>
<proteinExistence type="predicted"/>
<dbReference type="EMBL" id="GBHO01013734">
    <property type="protein sequence ID" value="JAG29870.1"/>
    <property type="molecule type" value="Transcribed_RNA"/>
</dbReference>
<dbReference type="InterPro" id="IPR058912">
    <property type="entry name" value="HTH_animal"/>
</dbReference>
<dbReference type="EMBL" id="GBHO01021336">
    <property type="protein sequence ID" value="JAG22268.1"/>
    <property type="molecule type" value="Transcribed_RNA"/>
</dbReference>
<evidence type="ECO:0000313" key="7">
    <source>
        <dbReference type="EMBL" id="JAG22268.1"/>
    </source>
</evidence>
<dbReference type="EMBL" id="GBHO01032893">
    <property type="protein sequence ID" value="JAG10711.1"/>
    <property type="molecule type" value="Transcribed_RNA"/>
</dbReference>
<evidence type="ECO:0000313" key="9">
    <source>
        <dbReference type="EMBL" id="JAG29870.1"/>
    </source>
</evidence>
<evidence type="ECO:0000313" key="11">
    <source>
        <dbReference type="EMBL" id="JAG32322.1"/>
    </source>
</evidence>
<dbReference type="EMBL" id="GBHO01001833">
    <property type="protein sequence ID" value="JAG41771.1"/>
    <property type="molecule type" value="Transcribed_RNA"/>
</dbReference>
<organism evidence="14">
    <name type="scientific">Lygus hesperus</name>
    <name type="common">Western plant bug</name>
    <dbReference type="NCBI Taxonomy" id="30085"/>
    <lineage>
        <taxon>Eukaryota</taxon>
        <taxon>Metazoa</taxon>
        <taxon>Ecdysozoa</taxon>
        <taxon>Arthropoda</taxon>
        <taxon>Hexapoda</taxon>
        <taxon>Insecta</taxon>
        <taxon>Pterygota</taxon>
        <taxon>Neoptera</taxon>
        <taxon>Paraneoptera</taxon>
        <taxon>Hemiptera</taxon>
        <taxon>Heteroptera</taxon>
        <taxon>Panheteroptera</taxon>
        <taxon>Cimicomorpha</taxon>
        <taxon>Miridae</taxon>
        <taxon>Mirini</taxon>
        <taxon>Lygus</taxon>
    </lineage>
</organism>
<dbReference type="AlphaFoldDB" id="A0A0A9ZHJ7"/>
<evidence type="ECO:0000313" key="13">
    <source>
        <dbReference type="EMBL" id="JAG41779.1"/>
    </source>
</evidence>
<evidence type="ECO:0000313" key="10">
    <source>
        <dbReference type="EMBL" id="JAG29874.1"/>
    </source>
</evidence>
<dbReference type="EMBL" id="GBHO01000986">
    <property type="protein sequence ID" value="JAG42618.1"/>
    <property type="molecule type" value="Transcribed_RNA"/>
</dbReference>
<dbReference type="EMBL" id="GBHO01000991">
    <property type="protein sequence ID" value="JAG42613.1"/>
    <property type="molecule type" value="Transcribed_RNA"/>
</dbReference>
<evidence type="ECO:0000313" key="16">
    <source>
        <dbReference type="EMBL" id="JAG42618.1"/>
    </source>
</evidence>
<evidence type="ECO:0000313" key="8">
    <source>
        <dbReference type="EMBL" id="JAG28540.1"/>
    </source>
</evidence>
<dbReference type="EMBL" id="GBHO01013730">
    <property type="protein sequence ID" value="JAG29874.1"/>
    <property type="molecule type" value="Transcribed_RNA"/>
</dbReference>
<dbReference type="EMBL" id="GBHO01032895">
    <property type="protein sequence ID" value="JAG10709.1"/>
    <property type="molecule type" value="Transcribed_RNA"/>
</dbReference>
<dbReference type="Pfam" id="PF26215">
    <property type="entry name" value="HTH_animal"/>
    <property type="match status" value="1"/>
</dbReference>
<reference evidence="14" key="2">
    <citation type="submission" date="2014-07" db="EMBL/GenBank/DDBJ databases">
        <authorList>
            <person name="Hull J."/>
        </authorList>
    </citation>
    <scope>NUCLEOTIDE SEQUENCE</scope>
</reference>
<protein>
    <submittedName>
        <fullName evidence="14">Carbamoyl-phosphate synthase large chain</fullName>
    </submittedName>
</protein>
<evidence type="ECO:0000313" key="15">
    <source>
        <dbReference type="EMBL" id="JAG42613.1"/>
    </source>
</evidence>
<feature type="domain" description="Helix-turn-helix" evidence="1">
    <location>
        <begin position="116"/>
        <end position="170"/>
    </location>
</feature>
<dbReference type="PANTHER" id="PTHR21301:SF10">
    <property type="entry name" value="REVERSE TRANSCRIPTASE DOMAIN-CONTAINING PROTEIN"/>
    <property type="match status" value="1"/>
</dbReference>
<evidence type="ECO:0000313" key="14">
    <source>
        <dbReference type="EMBL" id="JAG41780.1"/>
    </source>
</evidence>
<evidence type="ECO:0000259" key="1">
    <source>
        <dbReference type="Pfam" id="PF26215"/>
    </source>
</evidence>
<dbReference type="PANTHER" id="PTHR21301">
    <property type="entry name" value="REVERSE TRANSCRIPTASE"/>
    <property type="match status" value="1"/>
</dbReference>
<evidence type="ECO:0000313" key="3">
    <source>
        <dbReference type="EMBL" id="JAG07548.1"/>
    </source>
</evidence>
<reference evidence="14" key="1">
    <citation type="journal article" date="2014" name="PLoS ONE">
        <title>Transcriptome-Based Identification of ABC Transporters in the Western Tarnished Plant Bug Lygus hesperus.</title>
        <authorList>
            <person name="Hull J.J."/>
            <person name="Chaney K."/>
            <person name="Geib S.M."/>
            <person name="Fabrick J.A."/>
            <person name="Brent C.S."/>
            <person name="Walsh D."/>
            <person name="Lavine L.C."/>
        </authorList>
    </citation>
    <scope>NUCLEOTIDE SEQUENCE</scope>
</reference>
<dbReference type="EMBL" id="GBHO01015064">
    <property type="protein sequence ID" value="JAG28540.1"/>
    <property type="molecule type" value="Transcribed_RNA"/>
</dbReference>
<sequence>MMANGGLQTYGTAMGSPLAPKLAELCLDFVFDKIIPKLPFQLPFIFKFMDDTIMAIPNNSEHIILSKFNSFDPRLQFTMESENEERSIPFLDTLVIRSEDGHIDTDWYRKPQNSGRIIHFKSNQPYKHKINTIKNILDRIDRLSSPKFRPKNYELVKEILKKNGYPSNCISGLFARRGSTSVGSRPERPKFYSTPYIKGVSEKLSKILNSSSTKLAFKNRKTIGSLFSKTKDPVPPAQHKNIVYDIQCTCSKRYIGHTQNFLSNRVKTHEKDSSGPIKPNSTALTIHSRETGHKFKFETAKTIGTEPIRFKREILEMIHIERNKDRAVNFRTDVQNLNKCYSGLIHQIQPLP</sequence>
<dbReference type="EMBL" id="GBHO01036271">
    <property type="protein sequence ID" value="JAG07333.1"/>
    <property type="molecule type" value="Transcribed_RNA"/>
</dbReference>
<gene>
    <name evidence="14" type="primary">carB_18</name>
    <name evidence="11" type="synonym">carB_13</name>
    <name evidence="16" type="synonym">carB_15</name>
    <name evidence="3" type="synonym">carB_16</name>
    <name evidence="12" type="synonym">carB_17</name>
    <name evidence="4" type="synonym">carB_19</name>
    <name evidence="15" type="synonym">carB_20</name>
    <name evidence="8" type="synonym">carB_24</name>
    <name evidence="6" type="synonym">carB_25</name>
    <name evidence="10" type="synonym">carB_26</name>
    <name evidence="2" type="synonym">carB_27</name>
    <name evidence="9" type="synonym">carB_28</name>
    <name evidence="7" type="synonym">carB_5</name>
    <name evidence="5" type="synonym">carB_6</name>
    <name evidence="13" type="synonym">carB_7</name>
    <name evidence="6" type="ORF">CM83_75218</name>
    <name evidence="8" type="ORF">CM83_75219</name>
    <name evidence="5" type="ORF">CM83_75220</name>
    <name evidence="7" type="ORF">CM83_75224</name>
    <name evidence="13" type="ORF">CM83_75229</name>
    <name evidence="11" type="ORF">CM83_75230</name>
    <name evidence="4" type="ORF">CM83_75231</name>
    <name evidence="14" type="ORF">CM83_75234</name>
    <name evidence="12" type="ORF">CM83_75235</name>
    <name evidence="3" type="ORF">CM83_75236</name>
    <name evidence="16" type="ORF">CM83_75237</name>
    <name evidence="15" type="ORF">CM83_75239</name>
    <name evidence="9" type="ORF">CM83_75244</name>
    <name evidence="2" type="ORF">CM83_75246</name>
    <name evidence="10" type="ORF">CM83_75247</name>
</gene>
<dbReference type="EMBL" id="GBHO01036017">
    <property type="protein sequence ID" value="JAG07587.1"/>
    <property type="molecule type" value="Transcribed_RNA"/>
</dbReference>
<evidence type="ECO:0000313" key="4">
    <source>
        <dbReference type="EMBL" id="JAG07587.1"/>
    </source>
</evidence>
<accession>A0A0A9ZHJ7</accession>
<evidence type="ECO:0000313" key="6">
    <source>
        <dbReference type="EMBL" id="JAG10711.1"/>
    </source>
</evidence>
<dbReference type="EMBL" id="GBHO01036056">
    <property type="protein sequence ID" value="JAG07548.1"/>
    <property type="molecule type" value="Transcribed_RNA"/>
</dbReference>
<dbReference type="EMBL" id="GBHO01001824">
    <property type="protein sequence ID" value="JAG41780.1"/>
    <property type="molecule type" value="Transcribed_RNA"/>
</dbReference>
<evidence type="ECO:0000313" key="5">
    <source>
        <dbReference type="EMBL" id="JAG10709.1"/>
    </source>
</evidence>